<gene>
    <name evidence="1" type="ORF">RY831_28110</name>
</gene>
<proteinExistence type="predicted"/>
<dbReference type="RefSeq" id="WP_326509653.1">
    <property type="nucleotide sequence ID" value="NZ_JAWIIV010000042.1"/>
</dbReference>
<accession>A0ABU6JIZ9</accession>
<organism evidence="1 2">
    <name type="scientific">Noviherbaspirillum album</name>
    <dbReference type="NCBI Taxonomy" id="3080276"/>
    <lineage>
        <taxon>Bacteria</taxon>
        <taxon>Pseudomonadati</taxon>
        <taxon>Pseudomonadota</taxon>
        <taxon>Betaproteobacteria</taxon>
        <taxon>Burkholderiales</taxon>
        <taxon>Oxalobacteraceae</taxon>
        <taxon>Noviherbaspirillum</taxon>
    </lineage>
</organism>
<dbReference type="Proteomes" id="UP001352263">
    <property type="component" value="Unassembled WGS sequence"/>
</dbReference>
<evidence type="ECO:0000313" key="2">
    <source>
        <dbReference type="Proteomes" id="UP001352263"/>
    </source>
</evidence>
<dbReference type="EMBL" id="JAWIIV010000042">
    <property type="protein sequence ID" value="MEC4723029.1"/>
    <property type="molecule type" value="Genomic_DNA"/>
</dbReference>
<protein>
    <submittedName>
        <fullName evidence="1">Uncharacterized protein</fullName>
    </submittedName>
</protein>
<comment type="caution">
    <text evidence="1">The sequence shown here is derived from an EMBL/GenBank/DDBJ whole genome shotgun (WGS) entry which is preliminary data.</text>
</comment>
<reference evidence="1 2" key="1">
    <citation type="submission" date="2023-10" db="EMBL/GenBank/DDBJ databases">
        <title>Noviherbaspirillum sp. CPCC 100848 genome assembly.</title>
        <authorList>
            <person name="Li X.Y."/>
            <person name="Fang X.M."/>
        </authorList>
    </citation>
    <scope>NUCLEOTIDE SEQUENCE [LARGE SCALE GENOMIC DNA]</scope>
    <source>
        <strain evidence="1 2">CPCC 100848</strain>
    </source>
</reference>
<sequence length="96" mass="10794">MSNQGMWRILERLAVRGDGFGPFLRRMVQSPLFYQTESAAIKIGASCFANQERRAGSITESGLKIDNISTESCRLPIACRIDRKAKISEGMENRKK</sequence>
<evidence type="ECO:0000313" key="1">
    <source>
        <dbReference type="EMBL" id="MEC4723029.1"/>
    </source>
</evidence>
<keyword evidence="2" id="KW-1185">Reference proteome</keyword>
<name>A0ABU6JIZ9_9BURK</name>